<feature type="coiled-coil region" evidence="1">
    <location>
        <begin position="586"/>
        <end position="613"/>
    </location>
</feature>
<dbReference type="PANTHER" id="PTHR41259:SF1">
    <property type="entry name" value="DOUBLE-STRAND BREAK REPAIR RAD50 ATPASE, PUTATIVE-RELATED"/>
    <property type="match status" value="1"/>
</dbReference>
<keyword evidence="2" id="KW-1133">Transmembrane helix</keyword>
<reference evidence="5" key="1">
    <citation type="journal article" date="2019" name="Int. J. Syst. Evol. Microbiol.">
        <title>The Global Catalogue of Microorganisms (GCM) 10K type strain sequencing project: providing services to taxonomists for standard genome sequencing and annotation.</title>
        <authorList>
            <consortium name="The Broad Institute Genomics Platform"/>
            <consortium name="The Broad Institute Genome Sequencing Center for Infectious Disease"/>
            <person name="Wu L."/>
            <person name="Ma J."/>
        </authorList>
    </citation>
    <scope>NUCLEOTIDE SEQUENCE [LARGE SCALE GENOMIC DNA]</scope>
    <source>
        <strain evidence="5">CGMCC 1.12404</strain>
    </source>
</reference>
<evidence type="ECO:0000313" key="4">
    <source>
        <dbReference type="EMBL" id="GGA38173.1"/>
    </source>
</evidence>
<keyword evidence="2" id="KW-0812">Transmembrane</keyword>
<protein>
    <recommendedName>
        <fullName evidence="3">Rad50/SbcC-type AAA domain-containing protein</fullName>
    </recommendedName>
</protein>
<organism evidence="4 5">
    <name type="scientific">Kroppenstedtia guangzhouensis</name>
    <dbReference type="NCBI Taxonomy" id="1274356"/>
    <lineage>
        <taxon>Bacteria</taxon>
        <taxon>Bacillati</taxon>
        <taxon>Bacillota</taxon>
        <taxon>Bacilli</taxon>
        <taxon>Bacillales</taxon>
        <taxon>Thermoactinomycetaceae</taxon>
        <taxon>Kroppenstedtia</taxon>
    </lineage>
</organism>
<name>A0ABQ1G7N6_9BACL</name>
<dbReference type="RefSeq" id="WP_188430270.1">
    <property type="nucleotide sequence ID" value="NZ_BMEX01000002.1"/>
</dbReference>
<feature type="coiled-coil region" evidence="1">
    <location>
        <begin position="498"/>
        <end position="525"/>
    </location>
</feature>
<dbReference type="InterPro" id="IPR027417">
    <property type="entry name" value="P-loop_NTPase"/>
</dbReference>
<evidence type="ECO:0000256" key="2">
    <source>
        <dbReference type="SAM" id="Phobius"/>
    </source>
</evidence>
<feature type="transmembrane region" description="Helical" evidence="2">
    <location>
        <begin position="452"/>
        <end position="485"/>
    </location>
</feature>
<evidence type="ECO:0000259" key="3">
    <source>
        <dbReference type="Pfam" id="PF13476"/>
    </source>
</evidence>
<keyword evidence="2" id="KW-0472">Membrane</keyword>
<dbReference type="Proteomes" id="UP000617979">
    <property type="component" value="Unassembled WGS sequence"/>
</dbReference>
<keyword evidence="1" id="KW-0175">Coiled coil</keyword>
<feature type="domain" description="Rad50/SbcC-type AAA" evidence="3">
    <location>
        <begin position="6"/>
        <end position="285"/>
    </location>
</feature>
<dbReference type="Gene3D" id="3.40.50.300">
    <property type="entry name" value="P-loop containing nucleotide triphosphate hydrolases"/>
    <property type="match status" value="2"/>
</dbReference>
<evidence type="ECO:0000313" key="5">
    <source>
        <dbReference type="Proteomes" id="UP000617979"/>
    </source>
</evidence>
<dbReference type="PANTHER" id="PTHR41259">
    <property type="entry name" value="DOUBLE-STRAND BREAK REPAIR RAD50 ATPASE, PUTATIVE-RELATED"/>
    <property type="match status" value="1"/>
</dbReference>
<dbReference type="InterPro" id="IPR038729">
    <property type="entry name" value="Rad50/SbcC_AAA"/>
</dbReference>
<dbReference type="SUPFAM" id="SSF52540">
    <property type="entry name" value="P-loop containing nucleoside triphosphate hydrolases"/>
    <property type="match status" value="1"/>
</dbReference>
<proteinExistence type="predicted"/>
<dbReference type="Pfam" id="PF13476">
    <property type="entry name" value="AAA_23"/>
    <property type="match status" value="1"/>
</dbReference>
<keyword evidence="5" id="KW-1185">Reference proteome</keyword>
<feature type="coiled-coil region" evidence="1">
    <location>
        <begin position="700"/>
        <end position="830"/>
    </location>
</feature>
<dbReference type="EMBL" id="BMEX01000002">
    <property type="protein sequence ID" value="GGA38173.1"/>
    <property type="molecule type" value="Genomic_DNA"/>
</dbReference>
<feature type="coiled-coil region" evidence="1">
    <location>
        <begin position="316"/>
        <end position="350"/>
    </location>
</feature>
<feature type="coiled-coil region" evidence="1">
    <location>
        <begin position="390"/>
        <end position="431"/>
    </location>
</feature>
<gene>
    <name evidence="4" type="ORF">GCM10007416_08920</name>
</gene>
<feature type="coiled-coil region" evidence="1">
    <location>
        <begin position="203"/>
        <end position="271"/>
    </location>
</feature>
<accession>A0ABQ1G7N6</accession>
<sequence length="970" mass="114390">MKLKRVYFRGFGRWVDREFRFQDGLNLIEAPNESGKSTLIRGLTALMYGGKKDGVGRRIREDWLEAYQPWNGKDYGGEVDFSVRGREYRLIRTLQWEEDREQLVDLWTGRDLSSDFSMDRRKDRNFIEGLTGLSRNLFQQMAWIRSVPLSGDHQVVDKIRQLIHQGEEMNVRPALEHLEKEIQGIGKTTAAKNKPYGMILAKCAELEAEVAALRATYRSVREDQARLAGMKAERAELSEKKEHLSRRVKTLQEALNQAKEREALLEKKKHLEYIQERWTELADQVTRLEREREGVKPPYLLSDEEVEEIRGLIDGNNRPEDRADRIEERLRSLAEEIQDWEEKNSSLLSIDERWLQKQLSDLEEGCRLKENLKTPDFQGTIDDRVKGIQMEKDFKKLTELQEREEKLRKEREALEDHRRNWRMRLDLIEREKFLTQVVDAQVPPARSSFRWLWLTGAGLAFFLLMLFLIPGLSVVGLLFSIFAYVRYWRLRQVDRQVRQEWEERHEKLKRDRERVRRERRELESGGESLSDPDHLREGLTKVEEKLNKVHHSLAMVIQEQEALLNRWRADSTVKLGQLVDQQFQKIREREEARQQDRENRERLEEIRREAEEGATVFRDRLGAFDFQSWLNGWIAIGEEAQKARDHLNSLKLESTTLEKELHRLIPEMEYRSQQRARWKEKLGSDDPNLWTEWMLASEHVRRLDDRLEAARSALKKETERKEAEAWDLELEKVRKRLEEKGNEGQESVAKLADDLQESKRELELISGKHREKEAEVLRLEERLQTLLSGVPSLAERETQLAEFRAEKERLERKRTVLETAKEVLEEATREIREDLSPRLAPHASRWISKVTGGRYRDLLIDPAEGIGLSVFVPETGERQPMERLSRGTVDQMYFAMRLALIRFFSEHGSLSLPVILDDSLVHFDGERIREALRILGEMAEEHQVILCTCQIRERRLLEEEKIPFVLQSLS</sequence>
<evidence type="ECO:0000256" key="1">
    <source>
        <dbReference type="SAM" id="Coils"/>
    </source>
</evidence>
<comment type="caution">
    <text evidence="4">The sequence shown here is derived from an EMBL/GenBank/DDBJ whole genome shotgun (WGS) entry which is preliminary data.</text>
</comment>